<name>A0A0P7FV19_9EURY</name>
<evidence type="ECO:0000313" key="3">
    <source>
        <dbReference type="Proteomes" id="UP000050535"/>
    </source>
</evidence>
<accession>A0A0P7FV19</accession>
<dbReference type="InterPro" id="IPR021586">
    <property type="entry name" value="Tscrpt_reg_TrmB_C"/>
</dbReference>
<dbReference type="EMBL" id="LGUC01000001">
    <property type="protein sequence ID" value="KPN30700.1"/>
    <property type="molecule type" value="Genomic_DNA"/>
</dbReference>
<reference evidence="3" key="1">
    <citation type="submission" date="2013-11" db="EMBL/GenBank/DDBJ databases">
        <authorList>
            <person name="Hoang H.T."/>
            <person name="Killian M.L."/>
            <person name="Madson D.M."/>
            <person name="Arruda P.H.E."/>
            <person name="Sun D."/>
            <person name="Schwartz K.J."/>
            <person name="Yoon K."/>
        </authorList>
    </citation>
    <scope>NUCLEOTIDE SEQUENCE [LARGE SCALE GENOMIC DNA]</scope>
    <source>
        <strain evidence="3">CDK2</strain>
    </source>
</reference>
<organism evidence="2 3">
    <name type="scientific">Halolamina pelagica</name>
    <dbReference type="NCBI Taxonomy" id="699431"/>
    <lineage>
        <taxon>Archaea</taxon>
        <taxon>Methanobacteriati</taxon>
        <taxon>Methanobacteriota</taxon>
        <taxon>Stenosarchaea group</taxon>
        <taxon>Halobacteria</taxon>
        <taxon>Halobacteriales</taxon>
        <taxon>Haloferacaceae</taxon>
    </lineage>
</organism>
<sequence>MLWASGETLAMTPERELPRHYASLRRCVEELKALSGPLRASVEGRDVLTGEPRAVAGTVVETTLNDEESIASFTVETDDGRVRVGGRVAALEDVEAHEITIERA</sequence>
<evidence type="ECO:0000313" key="2">
    <source>
        <dbReference type="EMBL" id="KPN30700.1"/>
    </source>
</evidence>
<dbReference type="SUPFAM" id="SSF159071">
    <property type="entry name" value="TrmB C-terminal domain-like"/>
    <property type="match status" value="1"/>
</dbReference>
<dbReference type="Gene3D" id="2.30.30.690">
    <property type="match status" value="1"/>
</dbReference>
<gene>
    <name evidence="2" type="ORF">SY89_01436</name>
</gene>
<evidence type="ECO:0000259" key="1">
    <source>
        <dbReference type="Pfam" id="PF11495"/>
    </source>
</evidence>
<feature type="domain" description="Transcription regulator TrmB C-terminal" evidence="1">
    <location>
        <begin position="1"/>
        <end position="103"/>
    </location>
</feature>
<protein>
    <submittedName>
        <fullName evidence="2">Archaeal transcriptional regulator TrmB</fullName>
    </submittedName>
</protein>
<comment type="caution">
    <text evidence="2">The sequence shown here is derived from an EMBL/GenBank/DDBJ whole genome shotgun (WGS) entry which is preliminary data.</text>
</comment>
<proteinExistence type="predicted"/>
<dbReference type="STRING" id="699431.SY89_01436"/>
<keyword evidence="3" id="KW-1185">Reference proteome</keyword>
<dbReference type="AlphaFoldDB" id="A0A0P7FV19"/>
<dbReference type="Proteomes" id="UP000050535">
    <property type="component" value="Unassembled WGS sequence"/>
</dbReference>
<dbReference type="Pfam" id="PF11495">
    <property type="entry name" value="Regulator_TrmB"/>
    <property type="match status" value="1"/>
</dbReference>